<keyword evidence="3" id="KW-1185">Reference proteome</keyword>
<sequence length="89" mass="9117">MKNMLIMTVLAGALVAPTAAFSATVTNRDGSAHTLVVSEGGSQVEVSIGAGETIEICPQGCFVTMPNGDREVLTGPETLEIEGGRGKIL</sequence>
<evidence type="ECO:0000313" key="2">
    <source>
        <dbReference type="EMBL" id="MEX4010237.1"/>
    </source>
</evidence>
<feature type="chain" id="PRO_5046947753" evidence="1">
    <location>
        <begin position="23"/>
        <end position="89"/>
    </location>
</feature>
<reference evidence="2 3" key="1">
    <citation type="submission" date="2024-01" db="EMBL/GenBank/DDBJ databases">
        <title>New evidence supports the origin of RcGTA from prophage.</title>
        <authorList>
            <person name="Xu Y."/>
            <person name="Liu B."/>
            <person name="Chen F."/>
        </authorList>
    </citation>
    <scope>NUCLEOTIDE SEQUENCE [LARGE SCALE GENOMIC DNA]</scope>
    <source>
        <strain evidence="2 3">CBW1107-2</strain>
    </source>
</reference>
<feature type="signal peptide" evidence="1">
    <location>
        <begin position="1"/>
        <end position="22"/>
    </location>
</feature>
<dbReference type="EMBL" id="JAZHFV010000010">
    <property type="protein sequence ID" value="MEX4010237.1"/>
    <property type="molecule type" value="Genomic_DNA"/>
</dbReference>
<accession>A0ABV3WZV9</accession>
<evidence type="ECO:0000313" key="3">
    <source>
        <dbReference type="Proteomes" id="UP001559025"/>
    </source>
</evidence>
<name>A0ABV3WZV9_9HYPH</name>
<comment type="caution">
    <text evidence="2">The sequence shown here is derived from an EMBL/GenBank/DDBJ whole genome shotgun (WGS) entry which is preliminary data.</text>
</comment>
<protein>
    <submittedName>
        <fullName evidence="2">Uncharacterized protein</fullName>
    </submittedName>
</protein>
<proteinExistence type="predicted"/>
<keyword evidence="1" id="KW-0732">Signal</keyword>
<dbReference type="RefSeq" id="WP_173193467.1">
    <property type="nucleotide sequence ID" value="NZ_CBDDTD010000002.1"/>
</dbReference>
<dbReference type="Proteomes" id="UP001559025">
    <property type="component" value="Unassembled WGS sequence"/>
</dbReference>
<gene>
    <name evidence="2" type="ORF">V1479_23225</name>
</gene>
<organism evidence="2 3">
    <name type="scientific">Neoaquamicrobium sediminum</name>
    <dbReference type="NCBI Taxonomy" id="1849104"/>
    <lineage>
        <taxon>Bacteria</taxon>
        <taxon>Pseudomonadati</taxon>
        <taxon>Pseudomonadota</taxon>
        <taxon>Alphaproteobacteria</taxon>
        <taxon>Hyphomicrobiales</taxon>
        <taxon>Phyllobacteriaceae</taxon>
        <taxon>Neoaquamicrobium</taxon>
    </lineage>
</organism>
<evidence type="ECO:0000256" key="1">
    <source>
        <dbReference type="SAM" id="SignalP"/>
    </source>
</evidence>